<protein>
    <submittedName>
        <fullName evidence="2">Uncharacterized protein</fullName>
    </submittedName>
</protein>
<evidence type="ECO:0000313" key="2">
    <source>
        <dbReference type="EMBL" id="CAK7326623.1"/>
    </source>
</evidence>
<dbReference type="EMBL" id="CAWUPB010000851">
    <property type="protein sequence ID" value="CAK7326623.1"/>
    <property type="molecule type" value="Genomic_DNA"/>
</dbReference>
<evidence type="ECO:0000256" key="1">
    <source>
        <dbReference type="SAM" id="MobiDB-lite"/>
    </source>
</evidence>
<name>A0AAV1QY66_9ROSI</name>
<sequence length="103" mass="11379">MQGLVLHTDRPIKQTTDEQGGGNAGREPWVLGPYKFHPNSSCHHPPRSPVHLVLLVYTGTLEVPIPSTEMLLSDKENGFIGLTGQKPTIKFSSPEAKENLHRD</sequence>
<accession>A0AAV1QY66</accession>
<feature type="region of interest" description="Disordered" evidence="1">
    <location>
        <begin position="83"/>
        <end position="103"/>
    </location>
</feature>
<reference evidence="2 3" key="1">
    <citation type="submission" date="2024-01" db="EMBL/GenBank/DDBJ databases">
        <authorList>
            <person name="Waweru B."/>
        </authorList>
    </citation>
    <scope>NUCLEOTIDE SEQUENCE [LARGE SCALE GENOMIC DNA]</scope>
</reference>
<feature type="compositionally biased region" description="Basic and acidic residues" evidence="1">
    <location>
        <begin position="7"/>
        <end position="16"/>
    </location>
</feature>
<comment type="caution">
    <text evidence="2">The sequence shown here is derived from an EMBL/GenBank/DDBJ whole genome shotgun (WGS) entry which is preliminary data.</text>
</comment>
<gene>
    <name evidence="2" type="ORF">DCAF_LOCUS4326</name>
</gene>
<proteinExistence type="predicted"/>
<dbReference type="Proteomes" id="UP001314170">
    <property type="component" value="Unassembled WGS sequence"/>
</dbReference>
<evidence type="ECO:0000313" key="3">
    <source>
        <dbReference type="Proteomes" id="UP001314170"/>
    </source>
</evidence>
<keyword evidence="3" id="KW-1185">Reference proteome</keyword>
<feature type="region of interest" description="Disordered" evidence="1">
    <location>
        <begin position="1"/>
        <end position="29"/>
    </location>
</feature>
<dbReference type="AlphaFoldDB" id="A0AAV1QY66"/>
<organism evidence="2 3">
    <name type="scientific">Dovyalis caffra</name>
    <dbReference type="NCBI Taxonomy" id="77055"/>
    <lineage>
        <taxon>Eukaryota</taxon>
        <taxon>Viridiplantae</taxon>
        <taxon>Streptophyta</taxon>
        <taxon>Embryophyta</taxon>
        <taxon>Tracheophyta</taxon>
        <taxon>Spermatophyta</taxon>
        <taxon>Magnoliopsida</taxon>
        <taxon>eudicotyledons</taxon>
        <taxon>Gunneridae</taxon>
        <taxon>Pentapetalae</taxon>
        <taxon>rosids</taxon>
        <taxon>fabids</taxon>
        <taxon>Malpighiales</taxon>
        <taxon>Salicaceae</taxon>
        <taxon>Flacourtieae</taxon>
        <taxon>Dovyalis</taxon>
    </lineage>
</organism>